<accession>A0ABN3FDK2</accession>
<proteinExistence type="predicted"/>
<reference evidence="2 3" key="1">
    <citation type="journal article" date="2019" name="Int. J. Syst. Evol. Microbiol.">
        <title>The Global Catalogue of Microorganisms (GCM) 10K type strain sequencing project: providing services to taxonomists for standard genome sequencing and annotation.</title>
        <authorList>
            <consortium name="The Broad Institute Genomics Platform"/>
            <consortium name="The Broad Institute Genome Sequencing Center for Infectious Disease"/>
            <person name="Wu L."/>
            <person name="Ma J."/>
        </authorList>
    </citation>
    <scope>NUCLEOTIDE SEQUENCE [LARGE SCALE GENOMIC DNA]</scope>
    <source>
        <strain evidence="2 3">JCM 3272</strain>
    </source>
</reference>
<feature type="region of interest" description="Disordered" evidence="1">
    <location>
        <begin position="75"/>
        <end position="98"/>
    </location>
</feature>
<dbReference type="EMBL" id="BAAARV010000004">
    <property type="protein sequence ID" value="GAA2327431.1"/>
    <property type="molecule type" value="Genomic_DNA"/>
</dbReference>
<organism evidence="2 3">
    <name type="scientific">Dactylosporangium salmoneum</name>
    <dbReference type="NCBI Taxonomy" id="53361"/>
    <lineage>
        <taxon>Bacteria</taxon>
        <taxon>Bacillati</taxon>
        <taxon>Actinomycetota</taxon>
        <taxon>Actinomycetes</taxon>
        <taxon>Micromonosporales</taxon>
        <taxon>Micromonosporaceae</taxon>
        <taxon>Dactylosporangium</taxon>
    </lineage>
</organism>
<protein>
    <recommendedName>
        <fullName evidence="4">MarR family transcriptional regulator</fullName>
    </recommendedName>
</protein>
<name>A0ABN3FDK2_9ACTN</name>
<evidence type="ECO:0000313" key="3">
    <source>
        <dbReference type="Proteomes" id="UP001501444"/>
    </source>
</evidence>
<evidence type="ECO:0008006" key="4">
    <source>
        <dbReference type="Google" id="ProtNLM"/>
    </source>
</evidence>
<evidence type="ECO:0000256" key="1">
    <source>
        <dbReference type="SAM" id="MobiDB-lite"/>
    </source>
</evidence>
<gene>
    <name evidence="2" type="ORF">GCM10010170_003140</name>
</gene>
<dbReference type="Proteomes" id="UP001501444">
    <property type="component" value="Unassembled WGS sequence"/>
</dbReference>
<sequence>MTAGRRGRPPGPDADTILRLEEWARLAPRGRPVAEIAAAIGMTRAALDQMVCRARRRGDPLAVYHPLAVLPGQGTWQLTGRAGPRRARAKRESGSQTA</sequence>
<comment type="caution">
    <text evidence="2">The sequence shown here is derived from an EMBL/GenBank/DDBJ whole genome shotgun (WGS) entry which is preliminary data.</text>
</comment>
<evidence type="ECO:0000313" key="2">
    <source>
        <dbReference type="EMBL" id="GAA2327431.1"/>
    </source>
</evidence>
<keyword evidence="3" id="KW-1185">Reference proteome</keyword>